<keyword evidence="1" id="KW-0175">Coiled coil</keyword>
<evidence type="ECO:0000313" key="2">
    <source>
        <dbReference type="EMBL" id="KAF3038305.1"/>
    </source>
</evidence>
<name>A0A9P4WQB2_9PLEO</name>
<feature type="coiled-coil region" evidence="1">
    <location>
        <begin position="8"/>
        <end position="42"/>
    </location>
</feature>
<accession>A0A9P4WQB2</accession>
<evidence type="ECO:0000313" key="3">
    <source>
        <dbReference type="Proteomes" id="UP000758155"/>
    </source>
</evidence>
<comment type="caution">
    <text evidence="2">The sequence shown here is derived from an EMBL/GenBank/DDBJ whole genome shotgun (WGS) entry which is preliminary data.</text>
</comment>
<gene>
    <name evidence="2" type="ORF">E8E12_005180</name>
</gene>
<organism evidence="2 3">
    <name type="scientific">Didymella heteroderae</name>
    <dbReference type="NCBI Taxonomy" id="1769908"/>
    <lineage>
        <taxon>Eukaryota</taxon>
        <taxon>Fungi</taxon>
        <taxon>Dikarya</taxon>
        <taxon>Ascomycota</taxon>
        <taxon>Pezizomycotina</taxon>
        <taxon>Dothideomycetes</taxon>
        <taxon>Pleosporomycetidae</taxon>
        <taxon>Pleosporales</taxon>
        <taxon>Pleosporineae</taxon>
        <taxon>Didymellaceae</taxon>
        <taxon>Didymella</taxon>
    </lineage>
</organism>
<sequence>MAANQTRLDALLADKKLAQEQVDNILSKVDAVNAELQQLRSNGTLTAECGVINAHVKVVKGCKKLDKLEKLVKLANNKTAYDEHLAGEILNQKQTEQLKKNMETAELKLQELRNNSTLIDLCTNEIRLRQNGAAGHQAGGDIGEAAVDNSGAISLTTSDASASSLKALQGPYSLALGTILAFALL</sequence>
<proteinExistence type="predicted"/>
<keyword evidence="3" id="KW-1185">Reference proteome</keyword>
<evidence type="ECO:0000256" key="1">
    <source>
        <dbReference type="SAM" id="Coils"/>
    </source>
</evidence>
<protein>
    <submittedName>
        <fullName evidence="2">Uncharacterized protein</fullName>
    </submittedName>
</protein>
<reference evidence="2" key="1">
    <citation type="submission" date="2019-04" db="EMBL/GenBank/DDBJ databases">
        <title>Sequencing of skin fungus with MAO and IRED activity.</title>
        <authorList>
            <person name="Marsaioli A.J."/>
            <person name="Bonatto J.M.C."/>
            <person name="Reis Junior O."/>
        </authorList>
    </citation>
    <scope>NUCLEOTIDE SEQUENCE</scope>
    <source>
        <strain evidence="2">28M1</strain>
    </source>
</reference>
<dbReference type="OrthoDB" id="5243723at2759"/>
<dbReference type="EMBL" id="SWKV01000037">
    <property type="protein sequence ID" value="KAF3038305.1"/>
    <property type="molecule type" value="Genomic_DNA"/>
</dbReference>
<dbReference type="Proteomes" id="UP000758155">
    <property type="component" value="Unassembled WGS sequence"/>
</dbReference>
<dbReference type="AlphaFoldDB" id="A0A9P4WQB2"/>